<evidence type="ECO:0000256" key="4">
    <source>
        <dbReference type="ARBA" id="ARBA00022827"/>
    </source>
</evidence>
<dbReference type="Gene3D" id="3.50.50.60">
    <property type="entry name" value="FAD/NAD(P)-binding domain"/>
    <property type="match status" value="1"/>
</dbReference>
<dbReference type="PROSITE" id="PS00623">
    <property type="entry name" value="GMC_OXRED_1"/>
    <property type="match status" value="1"/>
</dbReference>
<comment type="caution">
    <text evidence="8">The sequence shown here is derived from an EMBL/GenBank/DDBJ whole genome shotgun (WGS) entry which is preliminary data.</text>
</comment>
<accession>A0ABT8D6E8</accession>
<feature type="domain" description="Glucose-methanol-choline oxidoreductase N-terminal" evidence="7">
    <location>
        <begin position="79"/>
        <end position="102"/>
    </location>
</feature>
<evidence type="ECO:0000259" key="7">
    <source>
        <dbReference type="PROSITE" id="PS00623"/>
    </source>
</evidence>
<evidence type="ECO:0000313" key="9">
    <source>
        <dbReference type="Proteomes" id="UP001243846"/>
    </source>
</evidence>
<comment type="similarity">
    <text evidence="2 5">Belongs to the GMC oxidoreductase family.</text>
</comment>
<dbReference type="SUPFAM" id="SSF51905">
    <property type="entry name" value="FAD/NAD(P)-binding domain"/>
    <property type="match status" value="1"/>
</dbReference>
<evidence type="ECO:0000256" key="1">
    <source>
        <dbReference type="ARBA" id="ARBA00001974"/>
    </source>
</evidence>
<dbReference type="PANTHER" id="PTHR11552:SF147">
    <property type="entry name" value="CHOLINE DEHYDROGENASE, MITOCHONDRIAL"/>
    <property type="match status" value="1"/>
</dbReference>
<dbReference type="PROSITE" id="PS51257">
    <property type="entry name" value="PROKAR_LIPOPROTEIN"/>
    <property type="match status" value="1"/>
</dbReference>
<proteinExistence type="inferred from homology"/>
<name>A0ABT8D6E8_9RHOB</name>
<sequence length="202" mass="21872">MKADYVIIGAGSAGCALAYRLVMAGKRVDVVEFGGSDIGPFIQMPAALSYPMNMSRYDWGFSSEPEANLGNRRLVTPRGKVIGGSSSINGMVFVRGHACDYDHWADQGADGWSYADVLPYFIRMETSHGAVSDYRGTEGPLHVTRGQRKNPLFNAFIRAGREAAIPRPKITTGPSRKASARWRPRSGRAAAGPPPMPICAPR</sequence>
<evidence type="ECO:0000256" key="6">
    <source>
        <dbReference type="SAM" id="MobiDB-lite"/>
    </source>
</evidence>
<keyword evidence="9" id="KW-1185">Reference proteome</keyword>
<evidence type="ECO:0000256" key="3">
    <source>
        <dbReference type="ARBA" id="ARBA00022630"/>
    </source>
</evidence>
<dbReference type="EMBL" id="JAUFRC010000001">
    <property type="protein sequence ID" value="MDN3712065.1"/>
    <property type="molecule type" value="Genomic_DNA"/>
</dbReference>
<keyword evidence="3 5" id="KW-0285">Flavoprotein</keyword>
<evidence type="ECO:0000313" key="8">
    <source>
        <dbReference type="EMBL" id="MDN3712065.1"/>
    </source>
</evidence>
<dbReference type="Gene3D" id="3.30.560.10">
    <property type="entry name" value="Glucose Oxidase, domain 3"/>
    <property type="match status" value="1"/>
</dbReference>
<dbReference type="InterPro" id="IPR000172">
    <property type="entry name" value="GMC_OxRdtase_N"/>
</dbReference>
<reference evidence="9" key="1">
    <citation type="journal article" date="2019" name="Int. J. Syst. Evol. Microbiol.">
        <title>The Global Catalogue of Microorganisms (GCM) 10K type strain sequencing project: providing services to taxonomists for standard genome sequencing and annotation.</title>
        <authorList>
            <consortium name="The Broad Institute Genomics Platform"/>
            <consortium name="The Broad Institute Genome Sequencing Center for Infectious Disease"/>
            <person name="Wu L."/>
            <person name="Ma J."/>
        </authorList>
    </citation>
    <scope>NUCLEOTIDE SEQUENCE [LARGE SCALE GENOMIC DNA]</scope>
    <source>
        <strain evidence="9">CECT 8482</strain>
    </source>
</reference>
<dbReference type="InterPro" id="IPR012132">
    <property type="entry name" value="GMC_OxRdtase"/>
</dbReference>
<dbReference type="Pfam" id="PF00732">
    <property type="entry name" value="GMC_oxred_N"/>
    <property type="match status" value="1"/>
</dbReference>
<dbReference type="Proteomes" id="UP001243846">
    <property type="component" value="Unassembled WGS sequence"/>
</dbReference>
<feature type="compositionally biased region" description="Pro residues" evidence="6">
    <location>
        <begin position="192"/>
        <end position="202"/>
    </location>
</feature>
<dbReference type="InterPro" id="IPR036188">
    <property type="entry name" value="FAD/NAD-bd_sf"/>
</dbReference>
<dbReference type="PANTHER" id="PTHR11552">
    <property type="entry name" value="GLUCOSE-METHANOL-CHOLINE GMC OXIDOREDUCTASE"/>
    <property type="match status" value="1"/>
</dbReference>
<feature type="region of interest" description="Disordered" evidence="6">
    <location>
        <begin position="167"/>
        <end position="202"/>
    </location>
</feature>
<gene>
    <name evidence="8" type="ORF">QWZ10_10120</name>
</gene>
<comment type="cofactor">
    <cofactor evidence="1">
        <name>FAD</name>
        <dbReference type="ChEBI" id="CHEBI:57692"/>
    </cofactor>
</comment>
<protein>
    <submittedName>
        <fullName evidence="8">GMC family oxidoreductase N-terminal domain-containing protein</fullName>
    </submittedName>
</protein>
<evidence type="ECO:0000256" key="5">
    <source>
        <dbReference type="RuleBase" id="RU003968"/>
    </source>
</evidence>
<evidence type="ECO:0000256" key="2">
    <source>
        <dbReference type="ARBA" id="ARBA00010790"/>
    </source>
</evidence>
<organism evidence="8 9">
    <name type="scientific">Paracoccus cavernae</name>
    <dbReference type="NCBI Taxonomy" id="1571207"/>
    <lineage>
        <taxon>Bacteria</taxon>
        <taxon>Pseudomonadati</taxon>
        <taxon>Pseudomonadota</taxon>
        <taxon>Alphaproteobacteria</taxon>
        <taxon>Rhodobacterales</taxon>
        <taxon>Paracoccaceae</taxon>
        <taxon>Paracoccus</taxon>
    </lineage>
</organism>
<keyword evidence="4 5" id="KW-0274">FAD</keyword>